<dbReference type="PROSITE" id="PS00867">
    <property type="entry name" value="CPSASE_2"/>
    <property type="match status" value="1"/>
</dbReference>
<feature type="domain" description="Biotin carboxylation" evidence="13">
    <location>
        <begin position="1"/>
        <end position="446"/>
    </location>
</feature>
<evidence type="ECO:0000256" key="10">
    <source>
        <dbReference type="ARBA" id="ARBA00048600"/>
    </source>
</evidence>
<evidence type="ECO:0000256" key="1">
    <source>
        <dbReference type="ARBA" id="ARBA00003761"/>
    </source>
</evidence>
<dbReference type="GO" id="GO:0004075">
    <property type="term" value="F:biotin carboxylase activity"/>
    <property type="evidence" value="ECO:0007669"/>
    <property type="project" value="UniProtKB-EC"/>
</dbReference>
<keyword evidence="9" id="KW-0092">Biotin</keyword>
<dbReference type="InterPro" id="IPR016185">
    <property type="entry name" value="PreATP-grasp_dom_sf"/>
</dbReference>
<dbReference type="UniPathway" id="UPA00655">
    <property type="reaction ID" value="UER00711"/>
</dbReference>
<evidence type="ECO:0000256" key="8">
    <source>
        <dbReference type="ARBA" id="ARBA00022842"/>
    </source>
</evidence>
<dbReference type="NCBIfam" id="NF004085">
    <property type="entry name" value="PRK05586.1"/>
    <property type="match status" value="1"/>
</dbReference>
<dbReference type="RefSeq" id="WP_013270781.1">
    <property type="nucleotide sequence ID" value="NC_014376.1"/>
</dbReference>
<evidence type="ECO:0000259" key="12">
    <source>
        <dbReference type="PROSITE" id="PS50975"/>
    </source>
</evidence>
<evidence type="ECO:0000313" key="14">
    <source>
        <dbReference type="EMBL" id="ADL02681.1"/>
    </source>
</evidence>
<dbReference type="EMBL" id="CP002109">
    <property type="protein sequence ID" value="ADL02681.1"/>
    <property type="molecule type" value="Genomic_DNA"/>
</dbReference>
<accession>D9R0N2</accession>
<dbReference type="SUPFAM" id="SSF52440">
    <property type="entry name" value="PreATP-grasp domain"/>
    <property type="match status" value="1"/>
</dbReference>
<dbReference type="InterPro" id="IPR050856">
    <property type="entry name" value="Biotin_carboxylase_complex"/>
</dbReference>
<dbReference type="HOGENOM" id="CLU_000395_3_2_9"/>
<dbReference type="NCBIfam" id="TIGR00514">
    <property type="entry name" value="accC"/>
    <property type="match status" value="1"/>
</dbReference>
<evidence type="ECO:0000256" key="5">
    <source>
        <dbReference type="ARBA" id="ARBA00022598"/>
    </source>
</evidence>
<dbReference type="PANTHER" id="PTHR18866:SF33">
    <property type="entry name" value="METHYLCROTONOYL-COA CARBOXYLASE SUBUNIT ALPHA, MITOCHONDRIAL-RELATED"/>
    <property type="match status" value="1"/>
</dbReference>
<dbReference type="Pfam" id="PF02785">
    <property type="entry name" value="Biotin_carb_C"/>
    <property type="match status" value="1"/>
</dbReference>
<dbReference type="OrthoDB" id="9807469at2"/>
<evidence type="ECO:0000256" key="3">
    <source>
        <dbReference type="ARBA" id="ARBA00011750"/>
    </source>
</evidence>
<name>D9R0N2_LACSW</name>
<dbReference type="Pfam" id="PF00289">
    <property type="entry name" value="Biotin_carb_N"/>
    <property type="match status" value="1"/>
</dbReference>
<gene>
    <name evidence="14" type="ordered locus">Closa_0038</name>
</gene>
<evidence type="ECO:0000256" key="6">
    <source>
        <dbReference type="ARBA" id="ARBA00022741"/>
    </source>
</evidence>
<dbReference type="EC" id="6.3.4.14" evidence="4"/>
<dbReference type="PROSITE" id="PS50979">
    <property type="entry name" value="BC"/>
    <property type="match status" value="1"/>
</dbReference>
<keyword evidence="7 11" id="KW-0067">ATP-binding</keyword>
<evidence type="ECO:0000256" key="9">
    <source>
        <dbReference type="ARBA" id="ARBA00023267"/>
    </source>
</evidence>
<comment type="catalytic activity">
    <reaction evidence="10">
        <text>N(6)-biotinyl-L-lysyl-[protein] + hydrogencarbonate + ATP = N(6)-carboxybiotinyl-L-lysyl-[protein] + ADP + phosphate + H(+)</text>
        <dbReference type="Rhea" id="RHEA:13501"/>
        <dbReference type="Rhea" id="RHEA-COMP:10505"/>
        <dbReference type="Rhea" id="RHEA-COMP:10506"/>
        <dbReference type="ChEBI" id="CHEBI:15378"/>
        <dbReference type="ChEBI" id="CHEBI:17544"/>
        <dbReference type="ChEBI" id="CHEBI:30616"/>
        <dbReference type="ChEBI" id="CHEBI:43474"/>
        <dbReference type="ChEBI" id="CHEBI:83144"/>
        <dbReference type="ChEBI" id="CHEBI:83145"/>
        <dbReference type="ChEBI" id="CHEBI:456216"/>
        <dbReference type="EC" id="6.3.4.14"/>
    </reaction>
</comment>
<comment type="function">
    <text evidence="1">This protein is a component of the acetyl coenzyme A carboxylase complex; first, biotin carboxylase catalyzes the carboxylation of the carrier protein and then the transcarboxylase transfers the carboxyl group to form malonyl-CoA.</text>
</comment>
<evidence type="ECO:0000256" key="7">
    <source>
        <dbReference type="ARBA" id="ARBA00022840"/>
    </source>
</evidence>
<keyword evidence="8" id="KW-0460">Magnesium</keyword>
<dbReference type="AlphaFoldDB" id="D9R0N2"/>
<dbReference type="SMART" id="SM00878">
    <property type="entry name" value="Biotin_carb_C"/>
    <property type="match status" value="1"/>
</dbReference>
<dbReference type="InterPro" id="IPR011761">
    <property type="entry name" value="ATP-grasp"/>
</dbReference>
<dbReference type="GO" id="GO:2001295">
    <property type="term" value="P:malonyl-CoA biosynthetic process"/>
    <property type="evidence" value="ECO:0007669"/>
    <property type="project" value="UniProtKB-UniPathway"/>
</dbReference>
<evidence type="ECO:0000256" key="11">
    <source>
        <dbReference type="PROSITE-ProRule" id="PRU00409"/>
    </source>
</evidence>
<evidence type="ECO:0000313" key="15">
    <source>
        <dbReference type="Proteomes" id="UP000001662"/>
    </source>
</evidence>
<dbReference type="InterPro" id="IPR005479">
    <property type="entry name" value="CPAse_ATP-bd"/>
</dbReference>
<dbReference type="PANTHER" id="PTHR18866">
    <property type="entry name" value="CARBOXYLASE:PYRUVATE/ACETYL-COA/PROPIONYL-COA CARBOXYLASE"/>
    <property type="match status" value="1"/>
</dbReference>
<evidence type="ECO:0000256" key="2">
    <source>
        <dbReference type="ARBA" id="ARBA00004956"/>
    </source>
</evidence>
<proteinExistence type="predicted"/>
<organism evidence="14 15">
    <name type="scientific">Lacrimispora saccharolytica (strain ATCC 35040 / DSM 2544 / NRCC 2533 / WM1)</name>
    <name type="common">Clostridium saccharolyticum</name>
    <dbReference type="NCBI Taxonomy" id="610130"/>
    <lineage>
        <taxon>Bacteria</taxon>
        <taxon>Bacillati</taxon>
        <taxon>Bacillota</taxon>
        <taxon>Clostridia</taxon>
        <taxon>Lachnospirales</taxon>
        <taxon>Lachnospiraceae</taxon>
        <taxon>Lacrimispora</taxon>
    </lineage>
</organism>
<dbReference type="Gene3D" id="3.30.470.20">
    <property type="entry name" value="ATP-grasp fold, B domain"/>
    <property type="match status" value="1"/>
</dbReference>
<dbReference type="InterPro" id="IPR004549">
    <property type="entry name" value="Acetyl_CoA_COase_biotin_COase"/>
</dbReference>
<dbReference type="PaxDb" id="610130-Closa_0038"/>
<keyword evidence="6 11" id="KW-0547">Nucleotide-binding</keyword>
<dbReference type="Proteomes" id="UP000001662">
    <property type="component" value="Chromosome"/>
</dbReference>
<feature type="domain" description="ATP-grasp" evidence="12">
    <location>
        <begin position="120"/>
        <end position="317"/>
    </location>
</feature>
<dbReference type="FunFam" id="3.40.50.20:FF:000010">
    <property type="entry name" value="Propionyl-CoA carboxylase subunit alpha"/>
    <property type="match status" value="1"/>
</dbReference>
<dbReference type="STRING" id="610130.Closa_0038"/>
<sequence length="450" mass="50154">MFDKILIANRGEIAVRIIRACREMGIKTVAVYSEADRDSLHTLLADEAVCIGPAPSTQSYLNMERILTATVAMKADAVHPGFGFLSENERFAELCEKCNITFIGPSSAVIGKMGNKSEARKTMIEAGVPVVPGGKEAVRQVNEAKSMAERIGFPVMIKASSGGGGKGMRISRCLEDFEANFKNAQMESVKGFSDDTMYIEKYIEKPRHIEFQIMADKFGNVVHLGERDCSIQRRHQKVLEESPSAAISQDLRIRMGETAVRAAKAVGYENAGTIEFLLDNQKNFYFMEMNTRIQVEHPVTEMVTGLDLIKEQIRIAAGEPLSIRQEDVVITGHAIECRINAENPSKNFMPCPGLIKNVHVPGGNGVRIDTHIYSDYKVPANYDSMLMKMIVHGKNREEAILKMRSALGELIIEGIETNVDFQFDILSHDAYRDGDVDTDFIPKYFPDYVR</sequence>
<dbReference type="SUPFAM" id="SSF56059">
    <property type="entry name" value="Glutathione synthetase ATP-binding domain-like"/>
    <property type="match status" value="1"/>
</dbReference>
<dbReference type="GO" id="GO:0005524">
    <property type="term" value="F:ATP binding"/>
    <property type="evidence" value="ECO:0007669"/>
    <property type="project" value="UniProtKB-UniRule"/>
</dbReference>
<comment type="pathway">
    <text evidence="2">Lipid metabolism; malonyl-CoA biosynthesis; malonyl-CoA from acetyl-CoA: step 1/1.</text>
</comment>
<dbReference type="InterPro" id="IPR011764">
    <property type="entry name" value="Biotin_carboxylation_dom"/>
</dbReference>
<evidence type="ECO:0000259" key="13">
    <source>
        <dbReference type="PROSITE" id="PS50979"/>
    </source>
</evidence>
<reference evidence="14" key="1">
    <citation type="submission" date="2010-07" db="EMBL/GenBank/DDBJ databases">
        <title>Complete sequence of Clostridium saccharolyticum WM1.</title>
        <authorList>
            <consortium name="US DOE Joint Genome Institute"/>
            <person name="Lucas S."/>
            <person name="Copeland A."/>
            <person name="Lapidus A."/>
            <person name="Cheng J.-F."/>
            <person name="Bruce D."/>
            <person name="Goodwin L."/>
            <person name="Pitluck S."/>
            <person name="Chertkov O."/>
            <person name="Detter J.C."/>
            <person name="Han C."/>
            <person name="Tapia R."/>
            <person name="Land M."/>
            <person name="Hauser L."/>
            <person name="Chang Y.-J."/>
            <person name="Jeffries C."/>
            <person name="Kyrpides N."/>
            <person name="Ivanova N."/>
            <person name="Mikhailova N."/>
            <person name="Mouttaki H."/>
            <person name="Lin L."/>
            <person name="Zhou J."/>
            <person name="Hemme C.L."/>
            <person name="Woyke T."/>
        </authorList>
    </citation>
    <scope>NUCLEOTIDE SEQUENCE [LARGE SCALE GENOMIC DNA]</scope>
    <source>
        <strain evidence="14">WM1</strain>
    </source>
</reference>
<dbReference type="FunFam" id="3.30.1490.20:FF:000003">
    <property type="entry name" value="acetyl-CoA carboxylase isoform X1"/>
    <property type="match status" value="1"/>
</dbReference>
<dbReference type="PROSITE" id="PS50975">
    <property type="entry name" value="ATP_GRASP"/>
    <property type="match status" value="1"/>
</dbReference>
<dbReference type="NCBIfam" id="NF006367">
    <property type="entry name" value="PRK08591.1"/>
    <property type="match status" value="1"/>
</dbReference>
<dbReference type="KEGG" id="csh:Closa_0038"/>
<dbReference type="FunFam" id="3.30.470.20:FF:000028">
    <property type="entry name" value="Methylcrotonoyl-CoA carboxylase subunit alpha, mitochondrial"/>
    <property type="match status" value="1"/>
</dbReference>
<dbReference type="InterPro" id="IPR005482">
    <property type="entry name" value="Biotin_COase_C"/>
</dbReference>
<evidence type="ECO:0000256" key="4">
    <source>
        <dbReference type="ARBA" id="ARBA00013263"/>
    </source>
</evidence>
<dbReference type="PROSITE" id="PS00866">
    <property type="entry name" value="CPSASE_1"/>
    <property type="match status" value="1"/>
</dbReference>
<dbReference type="InterPro" id="IPR005481">
    <property type="entry name" value="BC-like_N"/>
</dbReference>
<keyword evidence="15" id="KW-1185">Reference proteome</keyword>
<keyword evidence="5" id="KW-0436">Ligase</keyword>
<dbReference type="Pfam" id="PF02786">
    <property type="entry name" value="CPSase_L_D2"/>
    <property type="match status" value="1"/>
</dbReference>
<dbReference type="InterPro" id="IPR011054">
    <property type="entry name" value="Rudment_hybrid_motif"/>
</dbReference>
<protein>
    <recommendedName>
        <fullName evidence="4">biotin carboxylase</fullName>
        <ecNumber evidence="4">6.3.4.14</ecNumber>
    </recommendedName>
</protein>
<dbReference type="SUPFAM" id="SSF51246">
    <property type="entry name" value="Rudiment single hybrid motif"/>
    <property type="match status" value="1"/>
</dbReference>
<dbReference type="eggNOG" id="COG0439">
    <property type="taxonomic scope" value="Bacteria"/>
</dbReference>
<dbReference type="GO" id="GO:0046872">
    <property type="term" value="F:metal ion binding"/>
    <property type="evidence" value="ECO:0007669"/>
    <property type="project" value="InterPro"/>
</dbReference>
<comment type="subunit">
    <text evidence="3">Acetyl-CoA carboxylase is a heterohexamer of biotin carboxyl carrier protein, biotin carboxylase and the two subunits of carboxyl transferase in a 2:2 complex.</text>
</comment>